<dbReference type="InterPro" id="IPR027417">
    <property type="entry name" value="P-loop_NTPase"/>
</dbReference>
<dbReference type="KEGG" id="ptrh:RsTaC01_0250"/>
<evidence type="ECO:0000256" key="1">
    <source>
        <dbReference type="ARBA" id="ARBA00022448"/>
    </source>
</evidence>
<dbReference type="SMART" id="SM00382">
    <property type="entry name" value="AAA"/>
    <property type="match status" value="1"/>
</dbReference>
<accession>A0AA48L1B6</accession>
<dbReference type="PANTHER" id="PTHR42788">
    <property type="entry name" value="TAURINE IMPORT ATP-BINDING PROTEIN-RELATED"/>
    <property type="match status" value="1"/>
</dbReference>
<dbReference type="GO" id="GO:0005524">
    <property type="term" value="F:ATP binding"/>
    <property type="evidence" value="ECO:0007669"/>
    <property type="project" value="UniProtKB-KW"/>
</dbReference>
<protein>
    <submittedName>
        <fullName evidence="5">ABC transporter ATP-binding protein</fullName>
    </submittedName>
</protein>
<keyword evidence="2" id="KW-0547">Nucleotide-binding</keyword>
<evidence type="ECO:0000259" key="4">
    <source>
        <dbReference type="PROSITE" id="PS50893"/>
    </source>
</evidence>
<proteinExistence type="predicted"/>
<evidence type="ECO:0000313" key="5">
    <source>
        <dbReference type="EMBL" id="BED92505.1"/>
    </source>
</evidence>
<dbReference type="PANTHER" id="PTHR42788:SF21">
    <property type="entry name" value="ABC TRANSPORTER ATP-BINDING PROTEIN"/>
    <property type="match status" value="1"/>
</dbReference>
<dbReference type="InterPro" id="IPR003439">
    <property type="entry name" value="ABC_transporter-like_ATP-bd"/>
</dbReference>
<evidence type="ECO:0000256" key="2">
    <source>
        <dbReference type="ARBA" id="ARBA00022741"/>
    </source>
</evidence>
<dbReference type="InterPro" id="IPR003593">
    <property type="entry name" value="AAA+_ATPase"/>
</dbReference>
<dbReference type="InterPro" id="IPR017871">
    <property type="entry name" value="ABC_transporter-like_CS"/>
</dbReference>
<organism evidence="5">
    <name type="scientific">Candidatus Paraimprobicoccus trichonymphae</name>
    <dbReference type="NCBI Taxonomy" id="3033793"/>
    <lineage>
        <taxon>Bacteria</taxon>
        <taxon>Bacillati</taxon>
        <taxon>Bacillota</taxon>
        <taxon>Clostridia</taxon>
        <taxon>Candidatus Paraimprobicoccus</taxon>
    </lineage>
</organism>
<keyword evidence="1" id="KW-0813">Transport</keyword>
<dbReference type="Proteomes" id="UP001335720">
    <property type="component" value="Chromosome"/>
</dbReference>
<dbReference type="SUPFAM" id="SSF52540">
    <property type="entry name" value="P-loop containing nucleoside triphosphate hydrolases"/>
    <property type="match status" value="1"/>
</dbReference>
<gene>
    <name evidence="5" type="ORF">RsTaC01_0250</name>
</gene>
<dbReference type="PROSITE" id="PS00211">
    <property type="entry name" value="ABC_TRANSPORTER_1"/>
    <property type="match status" value="1"/>
</dbReference>
<dbReference type="InterPro" id="IPR050166">
    <property type="entry name" value="ABC_transporter_ATP-bind"/>
</dbReference>
<dbReference type="PROSITE" id="PS50893">
    <property type="entry name" value="ABC_TRANSPORTER_2"/>
    <property type="match status" value="1"/>
</dbReference>
<dbReference type="CDD" id="cd03293">
    <property type="entry name" value="ABC_NrtD_SsuB_transporters"/>
    <property type="match status" value="1"/>
</dbReference>
<dbReference type="EMBL" id="AP027925">
    <property type="protein sequence ID" value="BED92505.1"/>
    <property type="molecule type" value="Genomic_DNA"/>
</dbReference>
<reference evidence="5" key="1">
    <citation type="journal article" date="2023" name="ISME J.">
        <title>Emergence of putative energy parasites within Clostridia revealed by genome analysis of a novel endosymbiotic clade.</title>
        <authorList>
            <person name="Takahashi K."/>
            <person name="Kuwahara H."/>
            <person name="Horikawa Y."/>
            <person name="Izawa K."/>
            <person name="Kato D."/>
            <person name="Inagaki T."/>
            <person name="Yuki M."/>
            <person name="Ohkuma M."/>
            <person name="Hongoh Y."/>
        </authorList>
    </citation>
    <scope>NUCLEOTIDE SEQUENCE</scope>
    <source>
        <strain evidence="5">RsTa-C01</strain>
    </source>
</reference>
<sequence length="255" mass="29468">MNKRKKIVELKNISKRFHTLEKETLAVDDVSFDIYEREFLTIIGPSGCGKSTVFSLISGLIKPSYGKIYINGRTQNPLVAYMLQQDYLLDWRTVEQNVVLGLEVKKTLSSETSEYTKNLLKIYGLGKFLNHHPNQLSGGMRQKVALIRTLAIKPEILLLDEPFSALDYQTRLSISEEIREIIKKEKKTAILITHDISEAISLSDRVVVFSNRPSKVKKIINVEYPEKNLTQSEKRKCKCFNEYFEMTWKELTENE</sequence>
<feature type="domain" description="ABC transporter" evidence="4">
    <location>
        <begin position="8"/>
        <end position="236"/>
    </location>
</feature>
<dbReference type="Pfam" id="PF00005">
    <property type="entry name" value="ABC_tran"/>
    <property type="match status" value="1"/>
</dbReference>
<dbReference type="GO" id="GO:0016887">
    <property type="term" value="F:ATP hydrolysis activity"/>
    <property type="evidence" value="ECO:0007669"/>
    <property type="project" value="InterPro"/>
</dbReference>
<dbReference type="Gene3D" id="3.40.50.300">
    <property type="entry name" value="P-loop containing nucleotide triphosphate hydrolases"/>
    <property type="match status" value="1"/>
</dbReference>
<dbReference type="AlphaFoldDB" id="A0AA48L1B6"/>
<evidence type="ECO:0000256" key="3">
    <source>
        <dbReference type="ARBA" id="ARBA00022840"/>
    </source>
</evidence>
<name>A0AA48L1B6_9FIRM</name>
<keyword evidence="3 5" id="KW-0067">ATP-binding</keyword>